<evidence type="ECO:0000256" key="4">
    <source>
        <dbReference type="ARBA" id="ARBA00022825"/>
    </source>
</evidence>
<accession>A0A9P6QG54</accession>
<dbReference type="InterPro" id="IPR047272">
    <property type="entry name" value="S49_SppA_C"/>
</dbReference>
<feature type="compositionally biased region" description="Pro residues" evidence="5">
    <location>
        <begin position="8"/>
        <end position="24"/>
    </location>
</feature>
<dbReference type="InterPro" id="IPR002142">
    <property type="entry name" value="Peptidase_S49"/>
</dbReference>
<feature type="domain" description="Peptidase S49" evidence="6">
    <location>
        <begin position="432"/>
        <end position="574"/>
    </location>
</feature>
<name>A0A9P6QG54_9FUNG</name>
<gene>
    <name evidence="7" type="ORF">DFQ27_000550</name>
</gene>
<dbReference type="EMBL" id="JAAAJB010000114">
    <property type="protein sequence ID" value="KAG0265543.1"/>
    <property type="molecule type" value="Genomic_DNA"/>
</dbReference>
<dbReference type="GO" id="GO:0008236">
    <property type="term" value="F:serine-type peptidase activity"/>
    <property type="evidence" value="ECO:0007669"/>
    <property type="project" value="UniProtKB-KW"/>
</dbReference>
<evidence type="ECO:0000256" key="2">
    <source>
        <dbReference type="ARBA" id="ARBA00022670"/>
    </source>
</evidence>
<dbReference type="AlphaFoldDB" id="A0A9P6QG54"/>
<feature type="region of interest" description="Disordered" evidence="5">
    <location>
        <begin position="1"/>
        <end position="34"/>
    </location>
</feature>
<evidence type="ECO:0000256" key="1">
    <source>
        <dbReference type="ARBA" id="ARBA00008683"/>
    </source>
</evidence>
<keyword evidence="8" id="KW-1185">Reference proteome</keyword>
<dbReference type="PANTHER" id="PTHR33209">
    <property type="entry name" value="PROTEASE 4"/>
    <property type="match status" value="1"/>
</dbReference>
<evidence type="ECO:0000313" key="8">
    <source>
        <dbReference type="Proteomes" id="UP000807716"/>
    </source>
</evidence>
<dbReference type="CDD" id="cd07018">
    <property type="entry name" value="S49_SppA_67K_type"/>
    <property type="match status" value="1"/>
</dbReference>
<organism evidence="7 8">
    <name type="scientific">Actinomortierella ambigua</name>
    <dbReference type="NCBI Taxonomy" id="1343610"/>
    <lineage>
        <taxon>Eukaryota</taxon>
        <taxon>Fungi</taxon>
        <taxon>Fungi incertae sedis</taxon>
        <taxon>Mucoromycota</taxon>
        <taxon>Mortierellomycotina</taxon>
        <taxon>Mortierellomycetes</taxon>
        <taxon>Mortierellales</taxon>
        <taxon>Mortierellaceae</taxon>
        <taxon>Actinomortierella</taxon>
    </lineage>
</organism>
<dbReference type="SUPFAM" id="SSF52096">
    <property type="entry name" value="ClpP/crotonase"/>
    <property type="match status" value="2"/>
</dbReference>
<dbReference type="InterPro" id="IPR029045">
    <property type="entry name" value="ClpP/crotonase-like_dom_sf"/>
</dbReference>
<dbReference type="Proteomes" id="UP000807716">
    <property type="component" value="Unassembled WGS sequence"/>
</dbReference>
<dbReference type="PANTHER" id="PTHR33209:SF1">
    <property type="entry name" value="PEPTIDASE S49 DOMAIN-CONTAINING PROTEIN"/>
    <property type="match status" value="1"/>
</dbReference>
<comment type="similarity">
    <text evidence="1">Belongs to the peptidase S49 family.</text>
</comment>
<dbReference type="Pfam" id="PF01343">
    <property type="entry name" value="Peptidase_S49"/>
    <property type="match status" value="2"/>
</dbReference>
<protein>
    <recommendedName>
        <fullName evidence="6">Peptidase S49 domain-containing protein</fullName>
    </recommendedName>
</protein>
<evidence type="ECO:0000313" key="7">
    <source>
        <dbReference type="EMBL" id="KAG0265543.1"/>
    </source>
</evidence>
<reference evidence="7" key="1">
    <citation type="journal article" date="2020" name="Fungal Divers.">
        <title>Resolving the Mortierellaceae phylogeny through synthesis of multi-gene phylogenetics and phylogenomics.</title>
        <authorList>
            <person name="Vandepol N."/>
            <person name="Liber J."/>
            <person name="Desiro A."/>
            <person name="Na H."/>
            <person name="Kennedy M."/>
            <person name="Barry K."/>
            <person name="Grigoriev I.V."/>
            <person name="Miller A.N."/>
            <person name="O'Donnell K."/>
            <person name="Stajich J.E."/>
            <person name="Bonito G."/>
        </authorList>
    </citation>
    <scope>NUCLEOTIDE SEQUENCE</scope>
    <source>
        <strain evidence="7">BC1065</strain>
    </source>
</reference>
<comment type="caution">
    <text evidence="7">The sequence shown here is derived from an EMBL/GenBank/DDBJ whole genome shotgun (WGS) entry which is preliminary data.</text>
</comment>
<dbReference type="CDD" id="cd07023">
    <property type="entry name" value="S49_Sppa_N_C"/>
    <property type="match status" value="1"/>
</dbReference>
<feature type="compositionally biased region" description="Gly residues" evidence="5">
    <location>
        <begin position="25"/>
        <end position="34"/>
    </location>
</feature>
<keyword evidence="4" id="KW-0720">Serine protease</keyword>
<sequence>MAESPTPAISPQPHPQAPPPPPGGPTGNGGFGGSSGASRIRYTLTNHGKKIFFGAFLLYTAAGVYVNYRQQKIRDTIPPNTVLHWKITDGSIVETTTDKGYLRKIMKAASADGTPSPTVSLLDVVKAIKSAKDDPRIVGIMANFSTGDATQQNAQPGLGLAQIQELRQAIQEFKDAKAKALGGEDKVPLVAFTDSFNNQSQYYLASAFDKVYVQPTGSLPLVGLSSQVPFFKTLLSRVGIVVRAEARKEYKSMVSPFTETELPLPQKQNLFDLIKGLNWQILQEIAKSRRNQLGGLDPLDKLSHLTQIGPFMASEAKDEGLVDGLLYKRDCGKMVENNGAFGMAHYMRVKAKEEKDALAKSGKPSTVVGLVYLIGGIKRGGGDFGANSVVKAIREAANDKTVDAVVLRIDSGGGDVVASDTIGDAIQWCQDEKRKPVIVSFGNTSASGGYFVSTHATTIVAQPTTITGSIGVASLRPWFTPEFFKMIGVSVEQFFTGSSDNSVLNDLEGAALARYKRQVTALYDDFVKRVAEGRKMTIEQVEGVAGGRVMNGKEAMKAGLVDVMGGIHDACMLASQIGLEVHKQSGRLPEDFECDNTVIKVFPTPKPLVQQLVESMTGDEAVDMYAKEKIRSLVFQVMRSAFTELLTDFGVSDPSVFMPTQPQLEMDTISVH</sequence>
<feature type="domain" description="Peptidase S49" evidence="6">
    <location>
        <begin position="185"/>
        <end position="330"/>
    </location>
</feature>
<dbReference type="Gene3D" id="3.90.226.10">
    <property type="entry name" value="2-enoyl-CoA Hydratase, Chain A, domain 1"/>
    <property type="match status" value="3"/>
</dbReference>
<evidence type="ECO:0000256" key="3">
    <source>
        <dbReference type="ARBA" id="ARBA00022801"/>
    </source>
</evidence>
<keyword evidence="2" id="KW-0645">Protease</keyword>
<dbReference type="InterPro" id="IPR047217">
    <property type="entry name" value="S49_SppA_67K_type_N"/>
</dbReference>
<proteinExistence type="inferred from homology"/>
<evidence type="ECO:0000256" key="5">
    <source>
        <dbReference type="SAM" id="MobiDB-lite"/>
    </source>
</evidence>
<dbReference type="GO" id="GO:0006508">
    <property type="term" value="P:proteolysis"/>
    <property type="evidence" value="ECO:0007669"/>
    <property type="project" value="UniProtKB-KW"/>
</dbReference>
<evidence type="ECO:0000259" key="6">
    <source>
        <dbReference type="Pfam" id="PF01343"/>
    </source>
</evidence>
<keyword evidence="3" id="KW-0378">Hydrolase</keyword>
<dbReference type="OrthoDB" id="45421at2759"/>